<dbReference type="PROSITE" id="PS50158">
    <property type="entry name" value="ZF_CCHC"/>
    <property type="match status" value="1"/>
</dbReference>
<protein>
    <recommendedName>
        <fullName evidence="3">CCHC-type domain-containing protein</fullName>
    </recommendedName>
</protein>
<keyword evidence="1" id="KW-0479">Metal-binding</keyword>
<feature type="region of interest" description="Disordered" evidence="2">
    <location>
        <begin position="196"/>
        <end position="245"/>
    </location>
</feature>
<feature type="compositionally biased region" description="Polar residues" evidence="2">
    <location>
        <begin position="196"/>
        <end position="215"/>
    </location>
</feature>
<organism evidence="4 5">
    <name type="scientific">Solanum commersonii</name>
    <name type="common">Commerson's wild potato</name>
    <name type="synonym">Commerson's nightshade</name>
    <dbReference type="NCBI Taxonomy" id="4109"/>
    <lineage>
        <taxon>Eukaryota</taxon>
        <taxon>Viridiplantae</taxon>
        <taxon>Streptophyta</taxon>
        <taxon>Embryophyta</taxon>
        <taxon>Tracheophyta</taxon>
        <taxon>Spermatophyta</taxon>
        <taxon>Magnoliopsida</taxon>
        <taxon>eudicotyledons</taxon>
        <taxon>Gunneridae</taxon>
        <taxon>Pentapetalae</taxon>
        <taxon>asterids</taxon>
        <taxon>lamiids</taxon>
        <taxon>Solanales</taxon>
        <taxon>Solanaceae</taxon>
        <taxon>Solanoideae</taxon>
        <taxon>Solaneae</taxon>
        <taxon>Solanum</taxon>
    </lineage>
</organism>
<evidence type="ECO:0000256" key="2">
    <source>
        <dbReference type="SAM" id="MobiDB-lite"/>
    </source>
</evidence>
<dbReference type="GO" id="GO:0008270">
    <property type="term" value="F:zinc ion binding"/>
    <property type="evidence" value="ECO:0007669"/>
    <property type="project" value="UniProtKB-KW"/>
</dbReference>
<dbReference type="InterPro" id="IPR001878">
    <property type="entry name" value="Znf_CCHC"/>
</dbReference>
<comment type="caution">
    <text evidence="4">The sequence shown here is derived from an EMBL/GenBank/DDBJ whole genome shotgun (WGS) entry which is preliminary data.</text>
</comment>
<reference evidence="4 5" key="1">
    <citation type="submission" date="2020-09" db="EMBL/GenBank/DDBJ databases">
        <title>De no assembly of potato wild relative species, Solanum commersonii.</title>
        <authorList>
            <person name="Cho K."/>
        </authorList>
    </citation>
    <scope>NUCLEOTIDE SEQUENCE [LARGE SCALE GENOMIC DNA]</scope>
    <source>
        <strain evidence="4">LZ3.2</strain>
        <tissue evidence="4">Leaf</tissue>
    </source>
</reference>
<dbReference type="AlphaFoldDB" id="A0A9J5YGT0"/>
<keyword evidence="1" id="KW-0863">Zinc-finger</keyword>
<dbReference type="OrthoDB" id="413361at2759"/>
<dbReference type="GO" id="GO:0003676">
    <property type="term" value="F:nucleic acid binding"/>
    <property type="evidence" value="ECO:0007669"/>
    <property type="project" value="InterPro"/>
</dbReference>
<feature type="domain" description="CCHC-type" evidence="3">
    <location>
        <begin position="13"/>
        <end position="26"/>
    </location>
</feature>
<evidence type="ECO:0000259" key="3">
    <source>
        <dbReference type="PROSITE" id="PS50158"/>
    </source>
</evidence>
<sequence length="245" mass="27701">MEKGGNPHNKKFYRCGKIGHIKKNCRVKLSKVNATYTNEGDEQMKWEQCFSIQVVEQNLAQDFVNYANNNKREEWIVDSGFSHYITGDDSLFSKNVVRIEVVGDKSKSIKLQDVYHVSGLIKNLVSIPQITDSGKYVLFGPNDVKMLENVKHVSANVIFTGEKKGYQTMQQISSKKLVDGLPTLKNIREDVICQVNGPTPSNEEAESVSPSQNISREGDGEHQATRRSTREKKQSDYLMDYEGCT</sequence>
<dbReference type="Proteomes" id="UP000824120">
    <property type="component" value="Chromosome 6"/>
</dbReference>
<evidence type="ECO:0000313" key="4">
    <source>
        <dbReference type="EMBL" id="KAG5599947.1"/>
    </source>
</evidence>
<evidence type="ECO:0000313" key="5">
    <source>
        <dbReference type="Proteomes" id="UP000824120"/>
    </source>
</evidence>
<keyword evidence="1" id="KW-0862">Zinc</keyword>
<accession>A0A9J5YGT0</accession>
<dbReference type="EMBL" id="JACXVP010000006">
    <property type="protein sequence ID" value="KAG5599947.1"/>
    <property type="molecule type" value="Genomic_DNA"/>
</dbReference>
<gene>
    <name evidence="4" type="ORF">H5410_031317</name>
</gene>
<evidence type="ECO:0000256" key="1">
    <source>
        <dbReference type="PROSITE-ProRule" id="PRU00047"/>
    </source>
</evidence>
<name>A0A9J5YGT0_SOLCO</name>
<proteinExistence type="predicted"/>
<keyword evidence="5" id="KW-1185">Reference proteome</keyword>